<sequence length="61" mass="7017">MDRQSTRSDQAVRELLTSNISPPRMPRTKYVEFNLMLKLKVIIAPEQAMTMPGLVLDRISE</sequence>
<dbReference type="EMBL" id="KN294006">
    <property type="protein sequence ID" value="KGQ01242.1"/>
    <property type="molecule type" value="Genomic_DNA"/>
</dbReference>
<dbReference type="Proteomes" id="UP000002059">
    <property type="component" value="Partially assembled WGS sequence"/>
</dbReference>
<protein>
    <submittedName>
        <fullName evidence="1">Uncharacterized protein</fullName>
    </submittedName>
</protein>
<accession>A0A0A2V4H2</accession>
<dbReference type="RefSeq" id="XP_015702786.1">
    <property type="nucleotide sequence ID" value="XM_015847636.1"/>
</dbReference>
<gene>
    <name evidence="1" type="ORF">PAAG_12101</name>
</gene>
<organism evidence="1 2">
    <name type="scientific">Paracoccidioides lutzii (strain ATCC MYA-826 / Pb01)</name>
    <name type="common">Paracoccidioides brasiliensis</name>
    <dbReference type="NCBI Taxonomy" id="502779"/>
    <lineage>
        <taxon>Eukaryota</taxon>
        <taxon>Fungi</taxon>
        <taxon>Dikarya</taxon>
        <taxon>Ascomycota</taxon>
        <taxon>Pezizomycotina</taxon>
        <taxon>Eurotiomycetes</taxon>
        <taxon>Eurotiomycetidae</taxon>
        <taxon>Onygenales</taxon>
        <taxon>Ajellomycetaceae</taxon>
        <taxon>Paracoccidioides</taxon>
    </lineage>
</organism>
<name>A0A0A2V4H2_PARBA</name>
<dbReference type="HOGENOM" id="CLU_2923242_0_0_1"/>
<evidence type="ECO:0000313" key="1">
    <source>
        <dbReference type="EMBL" id="KGQ01242.1"/>
    </source>
</evidence>
<reference evidence="1 2" key="1">
    <citation type="journal article" date="2011" name="PLoS Genet.">
        <title>Comparative genomic analysis of human fungal pathogens causing paracoccidioidomycosis.</title>
        <authorList>
            <person name="Desjardins C.A."/>
            <person name="Champion M.D."/>
            <person name="Holder J.W."/>
            <person name="Muszewska A."/>
            <person name="Goldberg J."/>
            <person name="Bailao A.M."/>
            <person name="Brigido M.M."/>
            <person name="Ferreira M.E."/>
            <person name="Garcia A.M."/>
            <person name="Grynberg M."/>
            <person name="Gujja S."/>
            <person name="Heiman D.I."/>
            <person name="Henn M.R."/>
            <person name="Kodira C.D."/>
            <person name="Leon-Narvaez H."/>
            <person name="Longo L.V."/>
            <person name="Ma L.J."/>
            <person name="Malavazi I."/>
            <person name="Matsuo A.L."/>
            <person name="Morais F.V."/>
            <person name="Pereira M."/>
            <person name="Rodriguez-Brito S."/>
            <person name="Sakthikumar S."/>
            <person name="Salem-Izacc S.M."/>
            <person name="Sykes S.M."/>
            <person name="Teixeira M.M."/>
            <person name="Vallejo M.C."/>
            <person name="Walter M.E."/>
            <person name="Yandava C."/>
            <person name="Young S."/>
            <person name="Zeng Q."/>
            <person name="Zucker J."/>
            <person name="Felipe M.S."/>
            <person name="Goldman G.H."/>
            <person name="Haas B.J."/>
            <person name="McEwen J.G."/>
            <person name="Nino-Vega G."/>
            <person name="Puccia R."/>
            <person name="San-Blas G."/>
            <person name="Soares C.M."/>
            <person name="Birren B.W."/>
            <person name="Cuomo C.A."/>
        </authorList>
    </citation>
    <scope>NUCLEOTIDE SEQUENCE [LARGE SCALE GENOMIC DNA]</scope>
    <source>
        <strain evidence="2">ATCC MYA-826 / Pb01</strain>
    </source>
</reference>
<keyword evidence="2" id="KW-1185">Reference proteome</keyword>
<dbReference type="AlphaFoldDB" id="A0A0A2V4H2"/>
<proteinExistence type="predicted"/>
<dbReference type="GeneID" id="26970869"/>
<evidence type="ECO:0000313" key="2">
    <source>
        <dbReference type="Proteomes" id="UP000002059"/>
    </source>
</evidence>
<dbReference type="VEuPathDB" id="FungiDB:PAAG_12101"/>
<dbReference type="KEGG" id="pbl:PAAG_12101"/>